<gene>
    <name evidence="2" type="ORF">DUNSADRAFT_7271</name>
</gene>
<proteinExistence type="predicted"/>
<feature type="non-terminal residue" evidence="2">
    <location>
        <position position="92"/>
    </location>
</feature>
<keyword evidence="3" id="KW-1185">Reference proteome</keyword>
<evidence type="ECO:0000256" key="1">
    <source>
        <dbReference type="SAM" id="MobiDB-lite"/>
    </source>
</evidence>
<sequence>VALGTATNDPLGTSALLAVLRESLEDSVRGARPSTQQQEQRQQDPSRGEISAPASTQGGALRPDQAAVHGLAAVMHRALITLLVPLMKEPLL</sequence>
<accession>A0ABQ7FTF2</accession>
<evidence type="ECO:0000313" key="2">
    <source>
        <dbReference type="EMBL" id="KAF5825734.1"/>
    </source>
</evidence>
<dbReference type="Proteomes" id="UP000815325">
    <property type="component" value="Unassembled WGS sequence"/>
</dbReference>
<feature type="region of interest" description="Disordered" evidence="1">
    <location>
        <begin position="26"/>
        <end position="62"/>
    </location>
</feature>
<organism evidence="2 3">
    <name type="scientific">Dunaliella salina</name>
    <name type="common">Green alga</name>
    <name type="synonym">Protococcus salinus</name>
    <dbReference type="NCBI Taxonomy" id="3046"/>
    <lineage>
        <taxon>Eukaryota</taxon>
        <taxon>Viridiplantae</taxon>
        <taxon>Chlorophyta</taxon>
        <taxon>core chlorophytes</taxon>
        <taxon>Chlorophyceae</taxon>
        <taxon>CS clade</taxon>
        <taxon>Chlamydomonadales</taxon>
        <taxon>Dunaliellaceae</taxon>
        <taxon>Dunaliella</taxon>
    </lineage>
</organism>
<name>A0ABQ7FTF2_DUNSA</name>
<comment type="caution">
    <text evidence="2">The sequence shown here is derived from an EMBL/GenBank/DDBJ whole genome shotgun (WGS) entry which is preliminary data.</text>
</comment>
<feature type="non-terminal residue" evidence="2">
    <location>
        <position position="1"/>
    </location>
</feature>
<reference evidence="2" key="1">
    <citation type="submission" date="2017-08" db="EMBL/GenBank/DDBJ databases">
        <authorList>
            <person name="Polle J.E."/>
            <person name="Barry K."/>
            <person name="Cushman J."/>
            <person name="Schmutz J."/>
            <person name="Tran D."/>
            <person name="Hathwaick L.T."/>
            <person name="Yim W.C."/>
            <person name="Jenkins J."/>
            <person name="Mckie-Krisberg Z.M."/>
            <person name="Prochnik S."/>
            <person name="Lindquist E."/>
            <person name="Dockter R.B."/>
            <person name="Adam C."/>
            <person name="Molina H."/>
            <person name="Bunkerborg J."/>
            <person name="Jin E."/>
            <person name="Buchheim M."/>
            <person name="Magnuson J."/>
        </authorList>
    </citation>
    <scope>NUCLEOTIDE SEQUENCE</scope>
    <source>
        <strain evidence="2">CCAP 19/18</strain>
    </source>
</reference>
<evidence type="ECO:0000313" key="3">
    <source>
        <dbReference type="Proteomes" id="UP000815325"/>
    </source>
</evidence>
<protein>
    <submittedName>
        <fullName evidence="2">Uncharacterized protein</fullName>
    </submittedName>
</protein>
<dbReference type="EMBL" id="MU072098">
    <property type="protein sequence ID" value="KAF5825734.1"/>
    <property type="molecule type" value="Genomic_DNA"/>
</dbReference>